<accession>A0A507BT75</accession>
<comment type="similarity">
    <text evidence="1">Belongs to the TCP10 family.</text>
</comment>
<dbReference type="InterPro" id="IPR026581">
    <property type="entry name" value="TCP10L/CENPJ"/>
</dbReference>
<dbReference type="PANTHER" id="PTHR10331">
    <property type="entry name" value="T COMPLEX PROTEIN 10"/>
    <property type="match status" value="1"/>
</dbReference>
<proteinExistence type="inferred from homology"/>
<dbReference type="OrthoDB" id="10252174at2759"/>
<feature type="region of interest" description="Disordered" evidence="3">
    <location>
        <begin position="41"/>
        <end position="77"/>
    </location>
</feature>
<name>A0A507BT75_9FUNG</name>
<evidence type="ECO:0000256" key="2">
    <source>
        <dbReference type="SAM" id="Coils"/>
    </source>
</evidence>
<feature type="domain" description="Centromere protein J C-terminal" evidence="4">
    <location>
        <begin position="566"/>
        <end position="597"/>
    </location>
</feature>
<dbReference type="PANTHER" id="PTHR10331:SF6">
    <property type="entry name" value="SPINDLE ASSEMBLY ABNORMAL 4"/>
    <property type="match status" value="1"/>
</dbReference>
<reference evidence="5 6" key="1">
    <citation type="journal article" date="2019" name="Sci. Rep.">
        <title>Comparative genomics of chytrid fungi reveal insights into the obligate biotrophic and pathogenic lifestyle of Synchytrium endobioticum.</title>
        <authorList>
            <person name="van de Vossenberg B.T.L.H."/>
            <person name="Warris S."/>
            <person name="Nguyen H.D.T."/>
            <person name="van Gent-Pelzer M.P.E."/>
            <person name="Joly D.L."/>
            <person name="van de Geest H.C."/>
            <person name="Bonants P.J.M."/>
            <person name="Smith D.S."/>
            <person name="Levesque C.A."/>
            <person name="van der Lee T.A.J."/>
        </authorList>
    </citation>
    <scope>NUCLEOTIDE SEQUENCE [LARGE SCALE GENOMIC DNA]</scope>
    <source>
        <strain evidence="5 6">JEL517</strain>
    </source>
</reference>
<dbReference type="GeneID" id="42007117"/>
<keyword evidence="6" id="KW-1185">Reference proteome</keyword>
<dbReference type="Pfam" id="PF07202">
    <property type="entry name" value="Tcp10_C"/>
    <property type="match status" value="1"/>
</dbReference>
<dbReference type="InterPro" id="IPR009852">
    <property type="entry name" value="CENPJ_C_dom"/>
</dbReference>
<feature type="compositionally biased region" description="Polar residues" evidence="3">
    <location>
        <begin position="41"/>
        <end position="57"/>
    </location>
</feature>
<dbReference type="EMBL" id="QEAO01000064">
    <property type="protein sequence ID" value="TPX30558.1"/>
    <property type="molecule type" value="Genomic_DNA"/>
</dbReference>
<protein>
    <recommendedName>
        <fullName evidence="4">Centromere protein J C-terminal domain-containing protein</fullName>
    </recommendedName>
</protein>
<dbReference type="Gene3D" id="2.60.450.20">
    <property type="match status" value="1"/>
</dbReference>
<gene>
    <name evidence="5" type="ORF">SmJEL517_g05894</name>
</gene>
<dbReference type="STRING" id="1806994.A0A507BT75"/>
<dbReference type="RefSeq" id="XP_031022197.1">
    <property type="nucleotide sequence ID" value="XM_031171820.1"/>
</dbReference>
<sequence>MLSDERPISTSGISWETSVNRPFTHASTLLTIAITGSIDKQQQEYNTPQSKLSSKSSLIRHRPANVPDNVANDEDDDEDIEARVLAPARAMHENVWRELVQEEAASLRDFELLEAQIMKDHDEDDPRDQVLMDVDLDVPEDIQEGAEDDEEEHARAYNSILYSETDHGSPDESLKSFSENDEDTGMLEDHVDATVQAQSAPSAPSKLLFSLFPSLKPVVEAVKPVESAGLIKRFMHTVVPAPASAVERATRPEEAVSKETKRSVSKEKDVRQVEFLMRKLKLEQDAFDEYKHQEMEKIRVTRVQELKNLRREKIAWDQQRKVADLVPTKRERQELESLKKKIDDMSNIAKQRESRLQLTIDRLKRQVDTLTKRNMELQDEVRVLEHDRVAHVVLQKETTLPLVIKHTQSSLDIPTAGLGGLAGASTSTSSLVKVHQRHSGSSDTGLKPTAAVVQQQHLKPKQSAIPVAVTPITAVSGEPDSTLVALAEKLGVTGTYKDIPVGESKLERVFDNGVKLVWYRNGTTKEMYPDGNIVVRFVNGDYKRVTSNKHTVYWYAEPRTLHTTHPDGLQIYEFANGQVEKHYPDSREIHFPDGTKKYIFADGDEECVFPDGSYARRHATKAT</sequence>
<keyword evidence="2" id="KW-0175">Coiled coil</keyword>
<evidence type="ECO:0000259" key="4">
    <source>
        <dbReference type="Pfam" id="PF07202"/>
    </source>
</evidence>
<dbReference type="AlphaFoldDB" id="A0A507BT75"/>
<dbReference type="Proteomes" id="UP000319731">
    <property type="component" value="Unassembled WGS sequence"/>
</dbReference>
<evidence type="ECO:0000313" key="6">
    <source>
        <dbReference type="Proteomes" id="UP000319731"/>
    </source>
</evidence>
<evidence type="ECO:0000256" key="3">
    <source>
        <dbReference type="SAM" id="MobiDB-lite"/>
    </source>
</evidence>
<organism evidence="5 6">
    <name type="scientific">Synchytrium microbalum</name>
    <dbReference type="NCBI Taxonomy" id="1806994"/>
    <lineage>
        <taxon>Eukaryota</taxon>
        <taxon>Fungi</taxon>
        <taxon>Fungi incertae sedis</taxon>
        <taxon>Chytridiomycota</taxon>
        <taxon>Chytridiomycota incertae sedis</taxon>
        <taxon>Chytridiomycetes</taxon>
        <taxon>Synchytriales</taxon>
        <taxon>Synchytriaceae</taxon>
        <taxon>Synchytrium</taxon>
    </lineage>
</organism>
<evidence type="ECO:0000256" key="1">
    <source>
        <dbReference type="ARBA" id="ARBA00005627"/>
    </source>
</evidence>
<feature type="coiled-coil region" evidence="2">
    <location>
        <begin position="328"/>
        <end position="387"/>
    </location>
</feature>
<dbReference type="InterPro" id="IPR047002">
    <property type="entry name" value="Tcp10_C_sf"/>
</dbReference>
<evidence type="ECO:0000313" key="5">
    <source>
        <dbReference type="EMBL" id="TPX30558.1"/>
    </source>
</evidence>
<comment type="caution">
    <text evidence="5">The sequence shown here is derived from an EMBL/GenBank/DDBJ whole genome shotgun (WGS) entry which is preliminary data.</text>
</comment>